<dbReference type="GO" id="GO:0016810">
    <property type="term" value="F:hydrolase activity, acting on carbon-nitrogen (but not peptide) bonds"/>
    <property type="evidence" value="ECO:0007669"/>
    <property type="project" value="InterPro"/>
</dbReference>
<dbReference type="PROSITE" id="PS51677">
    <property type="entry name" value="NODB"/>
    <property type="match status" value="1"/>
</dbReference>
<dbReference type="InterPro" id="IPR050248">
    <property type="entry name" value="Polysacc_deacetylase_ArnD"/>
</dbReference>
<gene>
    <name evidence="3" type="ORF">BUTYVIB_00112</name>
</gene>
<dbReference type="InterPro" id="IPR002509">
    <property type="entry name" value="NODB_dom"/>
</dbReference>
<dbReference type="eggNOG" id="COG0726">
    <property type="taxonomic scope" value="Bacteria"/>
</dbReference>
<dbReference type="Proteomes" id="UP000006238">
    <property type="component" value="Unassembled WGS sequence"/>
</dbReference>
<reference evidence="3 4" key="1">
    <citation type="submission" date="2010-02" db="EMBL/GenBank/DDBJ databases">
        <authorList>
            <person name="Weinstock G."/>
            <person name="Sodergren E."/>
            <person name="Clifton S."/>
            <person name="Fulton L."/>
            <person name="Fulton B."/>
            <person name="Courtney L."/>
            <person name="Fronick C."/>
            <person name="Harrison M."/>
            <person name="Strong C."/>
            <person name="Farmer C."/>
            <person name="Delahaunty K."/>
            <person name="Markovic C."/>
            <person name="Hall O."/>
            <person name="Minx P."/>
            <person name="Tomlinson C."/>
            <person name="Mitreva M."/>
            <person name="Nelson J."/>
            <person name="Hou S."/>
            <person name="Wollam A."/>
            <person name="Pepin K.H."/>
            <person name="Johnson M."/>
            <person name="Bhonagiri V."/>
            <person name="Zhang X."/>
            <person name="Suruliraj S."/>
            <person name="Warren W."/>
            <person name="Chinwalla A."/>
            <person name="Mardis E.R."/>
            <person name="Wilson R.K."/>
        </authorList>
    </citation>
    <scope>NUCLEOTIDE SEQUENCE [LARGE SCALE GENOMIC DNA]</scope>
    <source>
        <strain evidence="3 4">DSM 2876</strain>
    </source>
</reference>
<dbReference type="Gene3D" id="3.20.20.370">
    <property type="entry name" value="Glycoside hydrolase/deacetylase"/>
    <property type="match status" value="1"/>
</dbReference>
<dbReference type="SUPFAM" id="SSF88713">
    <property type="entry name" value="Glycoside hydrolase/deacetylase"/>
    <property type="match status" value="1"/>
</dbReference>
<dbReference type="AlphaFoldDB" id="D4RWS5"/>
<feature type="transmembrane region" description="Helical" evidence="1">
    <location>
        <begin position="45"/>
        <end position="66"/>
    </location>
</feature>
<evidence type="ECO:0000256" key="1">
    <source>
        <dbReference type="SAM" id="Phobius"/>
    </source>
</evidence>
<dbReference type="InterPro" id="IPR011330">
    <property type="entry name" value="Glyco_hydro/deAcase_b/a-brl"/>
</dbReference>
<dbReference type="PANTHER" id="PTHR10587">
    <property type="entry name" value="GLYCOSYL TRANSFERASE-RELATED"/>
    <property type="match status" value="1"/>
</dbReference>
<evidence type="ECO:0000313" key="3">
    <source>
        <dbReference type="EMBL" id="EFF69599.1"/>
    </source>
</evidence>
<dbReference type="Pfam" id="PF01522">
    <property type="entry name" value="Polysacc_deac_1"/>
    <property type="match status" value="1"/>
</dbReference>
<dbReference type="STRING" id="45851.BHV86_06345"/>
<keyword evidence="1" id="KW-0472">Membrane</keyword>
<name>D4RWS5_9FIRM</name>
<sequence length="491" mass="54796">MTWAVEVYATYKKVRIIRQLLSRDKEEVMAENNVRKKKKRKNTTTGLVLLVLVLTVIILGIILIIVNKLDKNNKNNNKVSLKTSKIEYEADGSDFKISPSDVLNGPSDKVSTAVIDSTSVNAKNVGEYEIKVTCDGNTYTVTVSVKDTKKPVIDVANTTQKVPAGQELEADKVITNITDATECKTGFVMADELDDVAGKIKSTVSFNEKGTYTVYAVAVDSAGNYSTLPVTVEVTEAVKVDYLNSGAEVKVDANTDFNKIDNKTIPFGFSNEDRDENNRPNGCNYYKTKYGKYAVDFIQPNSKYVFLTFDEGYEYGNTPEILDTLKEKNVKAVFFVTLPFAKSEPELIKRMIDEGHVIGNHTVTHPSAGLQSLSVEDQIKEIKDVHDYMLENYNYEMYLFRFPTGAFSEQSLAIVQSLGYRSVFWSFAHRDWVVDDQPDVGESLQKAINQAHGGEIFLLHGVSTTDTKMLGDLIDGLRAKGFKFGYYAKTN</sequence>
<keyword evidence="1" id="KW-1133">Transmembrane helix</keyword>
<feature type="domain" description="NodB homology" evidence="2">
    <location>
        <begin position="303"/>
        <end position="485"/>
    </location>
</feature>
<dbReference type="CDD" id="cd10948">
    <property type="entry name" value="CE4_BsPdaA_like"/>
    <property type="match status" value="1"/>
</dbReference>
<dbReference type="GO" id="GO:0005975">
    <property type="term" value="P:carbohydrate metabolic process"/>
    <property type="evidence" value="ECO:0007669"/>
    <property type="project" value="InterPro"/>
</dbReference>
<dbReference type="PANTHER" id="PTHR10587:SF78">
    <property type="entry name" value="PEPTIDOGLYCAN-N-ACETYLMURAMIC ACID DEACETYLASE PDAA"/>
    <property type="match status" value="1"/>
</dbReference>
<dbReference type="InterPro" id="IPR014235">
    <property type="entry name" value="Spore_PdaA"/>
</dbReference>
<dbReference type="GO" id="GO:0016020">
    <property type="term" value="C:membrane"/>
    <property type="evidence" value="ECO:0007669"/>
    <property type="project" value="TreeGrafter"/>
</dbReference>
<keyword evidence="1" id="KW-0812">Transmembrane</keyword>
<dbReference type="HOGENOM" id="CLU_619206_0_0_9"/>
<comment type="caution">
    <text evidence="3">The sequence shown here is derived from an EMBL/GenBank/DDBJ whole genome shotgun (WGS) entry which is preliminary data.</text>
</comment>
<protein>
    <submittedName>
        <fullName evidence="3">Putative delta-lactam-biosynthetic de-N-acetylase</fullName>
    </submittedName>
</protein>
<proteinExistence type="predicted"/>
<evidence type="ECO:0000313" key="4">
    <source>
        <dbReference type="Proteomes" id="UP000006238"/>
    </source>
</evidence>
<keyword evidence="4" id="KW-1185">Reference proteome</keyword>
<accession>D4RWS5</accession>
<dbReference type="EMBL" id="ABWN01000017">
    <property type="protein sequence ID" value="EFF69599.1"/>
    <property type="molecule type" value="Genomic_DNA"/>
</dbReference>
<organism evidence="3 4">
    <name type="scientific">Eshraghiella crossota DSM 2876</name>
    <dbReference type="NCBI Taxonomy" id="511680"/>
    <lineage>
        <taxon>Bacteria</taxon>
        <taxon>Bacillati</taxon>
        <taxon>Bacillota</taxon>
        <taxon>Clostridia</taxon>
        <taxon>Lachnospirales</taxon>
        <taxon>Lachnospiraceae</taxon>
        <taxon>Eshraghiella</taxon>
    </lineage>
</organism>
<evidence type="ECO:0000259" key="2">
    <source>
        <dbReference type="PROSITE" id="PS51677"/>
    </source>
</evidence>